<protein>
    <submittedName>
        <fullName evidence="1">Uncharacterized protein</fullName>
    </submittedName>
</protein>
<reference evidence="1 2" key="1">
    <citation type="submission" date="2017-02" db="EMBL/GenBank/DDBJ databases">
        <title>The new phylogeny of genus Mycobacterium.</title>
        <authorList>
            <person name="Tortoli E."/>
            <person name="Trovato A."/>
            <person name="Cirillo D.M."/>
        </authorList>
    </citation>
    <scope>NUCLEOTIDE SEQUENCE [LARGE SCALE GENOMIC DNA]</scope>
    <source>
        <strain evidence="1 2">DSM 45000</strain>
    </source>
</reference>
<dbReference type="AlphaFoldDB" id="A0A1X0IBQ7"/>
<evidence type="ECO:0000313" key="1">
    <source>
        <dbReference type="EMBL" id="ORB41075.1"/>
    </source>
</evidence>
<organism evidence="1 2">
    <name type="scientific">Mycobacterium paraseoulense</name>
    <dbReference type="NCBI Taxonomy" id="590652"/>
    <lineage>
        <taxon>Bacteria</taxon>
        <taxon>Bacillati</taxon>
        <taxon>Actinomycetota</taxon>
        <taxon>Actinomycetes</taxon>
        <taxon>Mycobacteriales</taxon>
        <taxon>Mycobacteriaceae</taxon>
        <taxon>Mycobacterium</taxon>
    </lineage>
</organism>
<dbReference type="RefSeq" id="WP_083172070.1">
    <property type="nucleotide sequence ID" value="NZ_AP022619.1"/>
</dbReference>
<dbReference type="Proteomes" id="UP000192513">
    <property type="component" value="Unassembled WGS sequence"/>
</dbReference>
<keyword evidence="2" id="KW-1185">Reference proteome</keyword>
<name>A0A1X0IBQ7_9MYCO</name>
<evidence type="ECO:0000313" key="2">
    <source>
        <dbReference type="Proteomes" id="UP000192513"/>
    </source>
</evidence>
<gene>
    <name evidence="1" type="ORF">BST39_12820</name>
</gene>
<dbReference type="STRING" id="590652.BST39_12820"/>
<proteinExistence type="predicted"/>
<sequence>MFTLRFDMRAPSWAGPAADLYAAAIDMCAWAETRGGRPLPLHPLRGGVAPDVAWPYLERAAAAARANDQ</sequence>
<accession>A0A1X0IBQ7</accession>
<comment type="caution">
    <text evidence="1">The sequence shown here is derived from an EMBL/GenBank/DDBJ whole genome shotgun (WGS) entry which is preliminary data.</text>
</comment>
<dbReference type="OrthoDB" id="3209103at2"/>
<dbReference type="EMBL" id="MVIE01000013">
    <property type="protein sequence ID" value="ORB41075.1"/>
    <property type="molecule type" value="Genomic_DNA"/>
</dbReference>